<keyword evidence="2" id="KW-0547">Nucleotide-binding</keyword>
<name>A0AA88Z2E4_BURCE</name>
<comment type="caution">
    <text evidence="5">The sequence shown here is derived from an EMBL/GenBank/DDBJ whole genome shotgun (WGS) entry which is preliminary data.</text>
</comment>
<keyword evidence="3" id="KW-0418">Kinase</keyword>
<keyword evidence="1" id="KW-0808">Transferase</keyword>
<dbReference type="InterPro" id="IPR000890">
    <property type="entry name" value="Aliphatic_acid_kin_short-chain"/>
</dbReference>
<dbReference type="Pfam" id="PF00871">
    <property type="entry name" value="Acetate_kinase"/>
    <property type="match status" value="1"/>
</dbReference>
<evidence type="ECO:0000313" key="5">
    <source>
        <dbReference type="EMBL" id="KGB93588.1"/>
    </source>
</evidence>
<dbReference type="PANTHER" id="PTHR21060:SF15">
    <property type="entry name" value="ACETATE KINASE-RELATED"/>
    <property type="match status" value="1"/>
</dbReference>
<dbReference type="SUPFAM" id="SSF53067">
    <property type="entry name" value="Actin-like ATPase domain"/>
    <property type="match status" value="1"/>
</dbReference>
<evidence type="ECO:0000256" key="2">
    <source>
        <dbReference type="ARBA" id="ARBA00022741"/>
    </source>
</evidence>
<accession>A0AA88Z2E4</accession>
<gene>
    <name evidence="5" type="ORF">DM43_843</name>
</gene>
<protein>
    <submittedName>
        <fullName evidence="5">Acetokinase family protein</fullName>
    </submittedName>
</protein>
<dbReference type="GO" id="GO:0006083">
    <property type="term" value="P:acetate metabolic process"/>
    <property type="evidence" value="ECO:0007669"/>
    <property type="project" value="TreeGrafter"/>
</dbReference>
<dbReference type="GO" id="GO:0008776">
    <property type="term" value="F:acetate kinase activity"/>
    <property type="evidence" value="ECO:0007669"/>
    <property type="project" value="TreeGrafter"/>
</dbReference>
<evidence type="ECO:0000256" key="1">
    <source>
        <dbReference type="ARBA" id="ARBA00022679"/>
    </source>
</evidence>
<dbReference type="GO" id="GO:0005524">
    <property type="term" value="F:ATP binding"/>
    <property type="evidence" value="ECO:0007669"/>
    <property type="project" value="UniProtKB-KW"/>
</dbReference>
<evidence type="ECO:0000256" key="3">
    <source>
        <dbReference type="ARBA" id="ARBA00022777"/>
    </source>
</evidence>
<dbReference type="PANTHER" id="PTHR21060">
    <property type="entry name" value="ACETATE KINASE"/>
    <property type="match status" value="1"/>
</dbReference>
<dbReference type="InterPro" id="IPR043129">
    <property type="entry name" value="ATPase_NBD"/>
</dbReference>
<dbReference type="EMBL" id="JPGD01000006">
    <property type="protein sequence ID" value="KGB93588.1"/>
    <property type="molecule type" value="Genomic_DNA"/>
</dbReference>
<dbReference type="AlphaFoldDB" id="A0AA88Z2E4"/>
<dbReference type="Proteomes" id="UP000029575">
    <property type="component" value="Unassembled WGS sequence"/>
</dbReference>
<sequence length="95" mass="9928">MSTGSCETGALTALPGGLDMRVFMADIGEQSAPLRERICTSLGWLGIELDARANADNAHGVSRASSAVTVVVEPSNDAWIAARAAMRVLRGNRDA</sequence>
<organism evidence="5 6">
    <name type="scientific">Burkholderia cepacia</name>
    <name type="common">Pseudomonas cepacia</name>
    <dbReference type="NCBI Taxonomy" id="292"/>
    <lineage>
        <taxon>Bacteria</taxon>
        <taxon>Pseudomonadati</taxon>
        <taxon>Pseudomonadota</taxon>
        <taxon>Betaproteobacteria</taxon>
        <taxon>Burkholderiales</taxon>
        <taxon>Burkholderiaceae</taxon>
        <taxon>Burkholderia</taxon>
        <taxon>Burkholderia cepacia complex</taxon>
    </lineage>
</organism>
<reference evidence="5 6" key="1">
    <citation type="submission" date="2014-06" db="EMBL/GenBank/DDBJ databases">
        <authorList>
            <person name="Bishop-Lilly K.A."/>
            <person name="Broomall S.M."/>
            <person name="Chain P.S."/>
            <person name="Chertkov O."/>
            <person name="Coyne S.R."/>
            <person name="Daligault H.E."/>
            <person name="Davenport K.W."/>
            <person name="Erkkila T."/>
            <person name="Frey K.G."/>
            <person name="Gibbons H.S."/>
            <person name="Gu W."/>
            <person name="Jaissle J."/>
            <person name="Johnson S.L."/>
            <person name="Koroleva G.I."/>
            <person name="Ladner J.T."/>
            <person name="Lo C.-C."/>
            <person name="Minogue T.D."/>
            <person name="Munk C."/>
            <person name="Palacios G.F."/>
            <person name="Redden C.L."/>
            <person name="Rosenzweig C.N."/>
            <person name="Scholz M.B."/>
            <person name="Teshima H."/>
            <person name="Xu Y."/>
        </authorList>
    </citation>
    <scope>NUCLEOTIDE SEQUENCE [LARGE SCALE GENOMIC DNA]</scope>
    <source>
        <strain evidence="5 6">DWS 37UF10B-2</strain>
    </source>
</reference>
<dbReference type="Gene3D" id="3.30.420.40">
    <property type="match status" value="1"/>
</dbReference>
<proteinExistence type="predicted"/>
<evidence type="ECO:0000256" key="4">
    <source>
        <dbReference type="ARBA" id="ARBA00022840"/>
    </source>
</evidence>
<evidence type="ECO:0000313" key="6">
    <source>
        <dbReference type="Proteomes" id="UP000029575"/>
    </source>
</evidence>
<keyword evidence="4" id="KW-0067">ATP-binding</keyword>